<dbReference type="AlphaFoldDB" id="A0A141SCQ3"/>
<dbReference type="EMBL" id="KT266785">
    <property type="protein sequence ID" value="AMK96071.1"/>
    <property type="molecule type" value="Genomic_DNA"/>
</dbReference>
<reference evidence="1" key="1">
    <citation type="submission" date="2015-07" db="EMBL/GenBank/DDBJ databases">
        <title>Reconstructing the complex evolutionary history of mobile plasmids in red algal genomes.</title>
        <authorList>
            <person name="Lee J."/>
            <person name="Kim K.M."/>
            <person name="Yang E.C."/>
            <person name="Miller K.A."/>
            <person name="Boo S.M."/>
            <person name="Bhattacharya D."/>
            <person name="Yoon H.S."/>
        </authorList>
    </citation>
    <scope>NUCLEOTIDE SEQUENCE</scope>
</reference>
<dbReference type="GeneID" id="27215512"/>
<sequence>MIKMIKDLNEYVKIKELRYDTSLDIINYFGEKGQIRGHILLKQEIMNLVELDNYNRIWIMRAEAEFL</sequence>
<evidence type="ECO:0000313" key="1">
    <source>
        <dbReference type="EMBL" id="AMK96071.1"/>
    </source>
</evidence>
<organism evidence="1">
    <name type="scientific">Sporolithon durum</name>
    <dbReference type="NCBI Taxonomy" id="48970"/>
    <lineage>
        <taxon>Eukaryota</taxon>
        <taxon>Rhodophyta</taxon>
        <taxon>Florideophyceae</taxon>
        <taxon>Corallinophycidae</taxon>
        <taxon>Sporolithales</taxon>
        <taxon>Sporolithaceae</taxon>
        <taxon>Sporolithon</taxon>
    </lineage>
</organism>
<gene>
    <name evidence="1" type="primary">ORF68</name>
    <name evidence="1" type="ORF">Sdur_010</name>
</gene>
<name>A0A141SCQ3_9FLOR</name>
<proteinExistence type="predicted"/>
<geneLocation type="plastid" evidence="1"/>
<dbReference type="RefSeq" id="YP_009243829.1">
    <property type="nucleotide sequence ID" value="NC_029857.1"/>
</dbReference>
<keyword evidence="1" id="KW-0934">Plastid</keyword>
<accession>A0A141SCQ3</accession>
<protein>
    <submittedName>
        <fullName evidence="1">Uncharacterized protein</fullName>
    </submittedName>
</protein>